<dbReference type="AlphaFoldDB" id="A0A0R2JNN0"/>
<name>A0A0R2JNN0_9LACO</name>
<dbReference type="GO" id="GO:0003700">
    <property type="term" value="F:DNA-binding transcription factor activity"/>
    <property type="evidence" value="ECO:0007669"/>
    <property type="project" value="InterPro"/>
</dbReference>
<dbReference type="Pfam" id="PF13411">
    <property type="entry name" value="MerR_1"/>
    <property type="match status" value="1"/>
</dbReference>
<evidence type="ECO:0000256" key="1">
    <source>
        <dbReference type="ARBA" id="ARBA00023125"/>
    </source>
</evidence>
<dbReference type="GO" id="GO:0003677">
    <property type="term" value="F:DNA binding"/>
    <property type="evidence" value="ECO:0007669"/>
    <property type="project" value="UniProtKB-KW"/>
</dbReference>
<evidence type="ECO:0000259" key="3">
    <source>
        <dbReference type="PROSITE" id="PS50937"/>
    </source>
</evidence>
<evidence type="ECO:0000313" key="4">
    <source>
        <dbReference type="EMBL" id="KRN76981.1"/>
    </source>
</evidence>
<dbReference type="STRING" id="1620.IV67_GL000494"/>
<dbReference type="InterPro" id="IPR047057">
    <property type="entry name" value="MerR_fam"/>
</dbReference>
<keyword evidence="1" id="KW-0238">DNA-binding</keyword>
<organism evidence="4 5">
    <name type="scientific">Weissella minor</name>
    <dbReference type="NCBI Taxonomy" id="1620"/>
    <lineage>
        <taxon>Bacteria</taxon>
        <taxon>Bacillati</taxon>
        <taxon>Bacillota</taxon>
        <taxon>Bacilli</taxon>
        <taxon>Lactobacillales</taxon>
        <taxon>Lactobacillaceae</taxon>
        <taxon>Weissella</taxon>
    </lineage>
</organism>
<gene>
    <name evidence="4" type="ORF">IV67_GL000494</name>
</gene>
<evidence type="ECO:0000313" key="5">
    <source>
        <dbReference type="Proteomes" id="UP000051673"/>
    </source>
</evidence>
<proteinExistence type="predicted"/>
<comment type="caution">
    <text evidence="4">The sequence shown here is derived from an EMBL/GenBank/DDBJ whole genome shotgun (WGS) entry which is preliminary data.</text>
</comment>
<keyword evidence="2" id="KW-0175">Coiled coil</keyword>
<accession>A0A0R2JNN0</accession>
<dbReference type="EMBL" id="JQCD01000024">
    <property type="protein sequence ID" value="KRN76981.1"/>
    <property type="molecule type" value="Genomic_DNA"/>
</dbReference>
<sequence length="123" mass="14887">MNTSSYTIRYYEKEGLLKPNKENGQRIYDDHDVLWFQFLQHLKGAGLSLFEMKQYVDWRSQGDCTIEQRQNLLKTKRNELEEQIRLQQEHLQIVTDKIDFYDAQKNHTVTTDFETFRKQQHAD</sequence>
<dbReference type="SMART" id="SM00422">
    <property type="entry name" value="HTH_MERR"/>
    <property type="match status" value="1"/>
</dbReference>
<dbReference type="Proteomes" id="UP000051673">
    <property type="component" value="Unassembled WGS sequence"/>
</dbReference>
<dbReference type="InterPro" id="IPR000551">
    <property type="entry name" value="MerR-type_HTH_dom"/>
</dbReference>
<evidence type="ECO:0000256" key="2">
    <source>
        <dbReference type="SAM" id="Coils"/>
    </source>
</evidence>
<dbReference type="Gene3D" id="1.10.1660.10">
    <property type="match status" value="1"/>
</dbReference>
<dbReference type="PANTHER" id="PTHR30204">
    <property type="entry name" value="REDOX-CYCLING DRUG-SENSING TRANSCRIPTIONAL ACTIVATOR SOXR"/>
    <property type="match status" value="1"/>
</dbReference>
<feature type="domain" description="HTH merR-type" evidence="3">
    <location>
        <begin position="1"/>
        <end position="58"/>
    </location>
</feature>
<dbReference type="PROSITE" id="PS50937">
    <property type="entry name" value="HTH_MERR_2"/>
    <property type="match status" value="1"/>
</dbReference>
<dbReference type="CDD" id="cd01109">
    <property type="entry name" value="HTH_YyaN"/>
    <property type="match status" value="1"/>
</dbReference>
<dbReference type="InterPro" id="IPR009061">
    <property type="entry name" value="DNA-bd_dom_put_sf"/>
</dbReference>
<feature type="coiled-coil region" evidence="2">
    <location>
        <begin position="66"/>
        <end position="97"/>
    </location>
</feature>
<keyword evidence="5" id="KW-1185">Reference proteome</keyword>
<reference evidence="4 5" key="1">
    <citation type="journal article" date="2015" name="Genome Announc.">
        <title>Expanding the biotechnology potential of lactobacilli through comparative genomics of 213 strains and associated genera.</title>
        <authorList>
            <person name="Sun Z."/>
            <person name="Harris H.M."/>
            <person name="McCann A."/>
            <person name="Guo C."/>
            <person name="Argimon S."/>
            <person name="Zhang W."/>
            <person name="Yang X."/>
            <person name="Jeffery I.B."/>
            <person name="Cooney J.C."/>
            <person name="Kagawa T.F."/>
            <person name="Liu W."/>
            <person name="Song Y."/>
            <person name="Salvetti E."/>
            <person name="Wrobel A."/>
            <person name="Rasinkangas P."/>
            <person name="Parkhill J."/>
            <person name="Rea M.C."/>
            <person name="O'Sullivan O."/>
            <person name="Ritari J."/>
            <person name="Douillard F.P."/>
            <person name="Paul Ross R."/>
            <person name="Yang R."/>
            <person name="Briner A.E."/>
            <person name="Felis G.E."/>
            <person name="de Vos W.M."/>
            <person name="Barrangou R."/>
            <person name="Klaenhammer T.R."/>
            <person name="Caufield P.W."/>
            <person name="Cui Y."/>
            <person name="Zhang H."/>
            <person name="O'Toole P.W."/>
        </authorList>
    </citation>
    <scope>NUCLEOTIDE SEQUENCE [LARGE SCALE GENOMIC DNA]</scope>
    <source>
        <strain evidence="4 5">DSM 20014</strain>
    </source>
</reference>
<dbReference type="PANTHER" id="PTHR30204:SF98">
    <property type="entry name" value="HTH-TYPE TRANSCRIPTIONAL REGULATOR ADHR"/>
    <property type="match status" value="1"/>
</dbReference>
<dbReference type="PATRIC" id="fig|1620.3.peg.500"/>
<dbReference type="SUPFAM" id="SSF46955">
    <property type="entry name" value="Putative DNA-binding domain"/>
    <property type="match status" value="1"/>
</dbReference>
<protein>
    <recommendedName>
        <fullName evidence="3">HTH merR-type domain-containing protein</fullName>
    </recommendedName>
</protein>